<feature type="transmembrane region" description="Helical" evidence="2">
    <location>
        <begin position="125"/>
        <end position="145"/>
    </location>
</feature>
<feature type="transmembrane region" description="Helical" evidence="2">
    <location>
        <begin position="21"/>
        <end position="41"/>
    </location>
</feature>
<dbReference type="STRING" id="1037660.A0A066VH34"/>
<proteinExistence type="predicted"/>
<organism evidence="3 4">
    <name type="scientific">Tilletiaria anomala (strain ATCC 24038 / CBS 436.72 / UBC 951)</name>
    <dbReference type="NCBI Taxonomy" id="1037660"/>
    <lineage>
        <taxon>Eukaryota</taxon>
        <taxon>Fungi</taxon>
        <taxon>Dikarya</taxon>
        <taxon>Basidiomycota</taxon>
        <taxon>Ustilaginomycotina</taxon>
        <taxon>Exobasidiomycetes</taxon>
        <taxon>Georgefischeriales</taxon>
        <taxon>Tilletiariaceae</taxon>
        <taxon>Tilletiaria</taxon>
    </lineage>
</organism>
<evidence type="ECO:0000313" key="3">
    <source>
        <dbReference type="EMBL" id="KDN39623.1"/>
    </source>
</evidence>
<feature type="transmembrane region" description="Helical" evidence="2">
    <location>
        <begin position="93"/>
        <end position="113"/>
    </location>
</feature>
<dbReference type="RefSeq" id="XP_013241102.1">
    <property type="nucleotide sequence ID" value="XM_013385648.1"/>
</dbReference>
<name>A0A066VH34_TILAU</name>
<dbReference type="OMA" id="MFPYSLF"/>
<gene>
    <name evidence="3" type="ORF">K437DRAFT_275969</name>
</gene>
<keyword evidence="2" id="KW-0812">Transmembrane</keyword>
<dbReference type="HOGENOM" id="CLU_033260_1_0_1"/>
<feature type="region of interest" description="Disordered" evidence="1">
    <location>
        <begin position="256"/>
        <end position="289"/>
    </location>
</feature>
<feature type="transmembrane region" description="Helical" evidence="2">
    <location>
        <begin position="166"/>
        <end position="186"/>
    </location>
</feature>
<dbReference type="Proteomes" id="UP000027361">
    <property type="component" value="Unassembled WGS sequence"/>
</dbReference>
<dbReference type="InParanoid" id="A0A066VH34"/>
<keyword evidence="4" id="KW-1185">Reference proteome</keyword>
<keyword evidence="2" id="KW-0472">Membrane</keyword>
<dbReference type="InterPro" id="IPR013920">
    <property type="entry name" value="DUF1774_fun"/>
</dbReference>
<dbReference type="AlphaFoldDB" id="A0A066VH34"/>
<dbReference type="OrthoDB" id="3342455at2759"/>
<accession>A0A066VH34</accession>
<feature type="compositionally biased region" description="Low complexity" evidence="1">
    <location>
        <begin position="337"/>
        <end position="351"/>
    </location>
</feature>
<evidence type="ECO:0000256" key="2">
    <source>
        <dbReference type="SAM" id="Phobius"/>
    </source>
</evidence>
<feature type="transmembrane region" description="Helical" evidence="2">
    <location>
        <begin position="61"/>
        <end position="81"/>
    </location>
</feature>
<dbReference type="PANTHER" id="PTHR37992:SF1">
    <property type="entry name" value="DUF1774-DOMAIN-CONTAINING PROTEIN"/>
    <property type="match status" value="1"/>
</dbReference>
<dbReference type="EMBL" id="JMSN01000102">
    <property type="protein sequence ID" value="KDN39623.1"/>
    <property type="molecule type" value="Genomic_DNA"/>
</dbReference>
<evidence type="ECO:0000256" key="1">
    <source>
        <dbReference type="SAM" id="MobiDB-lite"/>
    </source>
</evidence>
<feature type="region of interest" description="Disordered" evidence="1">
    <location>
        <begin position="337"/>
        <end position="375"/>
    </location>
</feature>
<feature type="transmembrane region" description="Helical" evidence="2">
    <location>
        <begin position="294"/>
        <end position="315"/>
    </location>
</feature>
<protein>
    <submittedName>
        <fullName evidence="3">Uncharacterized protein</fullName>
    </submittedName>
</protein>
<dbReference type="GeneID" id="25266680"/>
<feature type="transmembrane region" description="Helical" evidence="2">
    <location>
        <begin position="231"/>
        <end position="249"/>
    </location>
</feature>
<feature type="compositionally biased region" description="Pro residues" evidence="1">
    <location>
        <begin position="276"/>
        <end position="285"/>
    </location>
</feature>
<dbReference type="PANTHER" id="PTHR37992">
    <property type="entry name" value="EXPRESSED PROTEIN"/>
    <property type="match status" value="1"/>
</dbReference>
<evidence type="ECO:0000313" key="4">
    <source>
        <dbReference type="Proteomes" id="UP000027361"/>
    </source>
</evidence>
<comment type="caution">
    <text evidence="3">The sequence shown here is derived from an EMBL/GenBank/DDBJ whole genome shotgun (WGS) entry which is preliminary data.</text>
</comment>
<reference evidence="3 4" key="1">
    <citation type="submission" date="2014-05" db="EMBL/GenBank/DDBJ databases">
        <title>Draft genome sequence of a rare smut relative, Tilletiaria anomala UBC 951.</title>
        <authorList>
            <consortium name="DOE Joint Genome Institute"/>
            <person name="Toome M."/>
            <person name="Kuo A."/>
            <person name="Henrissat B."/>
            <person name="Lipzen A."/>
            <person name="Tritt A."/>
            <person name="Yoshinaga Y."/>
            <person name="Zane M."/>
            <person name="Barry K."/>
            <person name="Grigoriev I.V."/>
            <person name="Spatafora J.W."/>
            <person name="Aimea M.C."/>
        </authorList>
    </citation>
    <scope>NUCLEOTIDE SEQUENCE [LARGE SCALE GENOMIC DNA]</scope>
    <source>
        <strain evidence="3 4">UBC 951</strain>
    </source>
</reference>
<sequence length="412" mass="44628">MASRPPPVFDRRLKHLIRVQILSPLSFLVSLGALAIGMFIARPCISDISARHWTYIAPRDSLLLIYWAAIYFAQIGFALYITLSTSSVRAQTLISAGVGLRLAFANLMLAIWVPLWLLNTHATSIASTVLLGLAALGLLSSVLYIQVRRSDPVIRPTIKHRPFEWICVHLPLKLFLVVLFHVDVWQQLFMAVGFDYGEGKRALNKSVWPTFAVVTSTSALASMWIFATTDFAWFAAAVYLYISILFNSGPAPSKSDSIPDGVLPPPTGSNNGPDTSSPPSPPPPSKALDRPPEIFAALVLAIALLTTSYVTSIAWTRLGGRREGQIALPSEEQEAAAAATAAAGDADGNTARRSKSVALRSSHTEAEAAQDDEDERRRLLVAQESTPAQLEQSDIVNEDVNVTRRLGSASGS</sequence>
<feature type="transmembrane region" description="Helical" evidence="2">
    <location>
        <begin position="206"/>
        <end position="226"/>
    </location>
</feature>
<keyword evidence="2" id="KW-1133">Transmembrane helix</keyword>